<evidence type="ECO:0000256" key="5">
    <source>
        <dbReference type="SAM" id="MobiDB-lite"/>
    </source>
</evidence>
<accession>A0AA37KM93</accession>
<keyword evidence="4 6" id="KW-0472">Membrane</keyword>
<feature type="region of interest" description="Disordered" evidence="5">
    <location>
        <begin position="228"/>
        <end position="252"/>
    </location>
</feature>
<dbReference type="AlphaFoldDB" id="A0AA37KM93"/>
<feature type="transmembrane region" description="Helical" evidence="6">
    <location>
        <begin position="67"/>
        <end position="88"/>
    </location>
</feature>
<evidence type="ECO:0000256" key="1">
    <source>
        <dbReference type="ARBA" id="ARBA00004127"/>
    </source>
</evidence>
<dbReference type="Pfam" id="PF07690">
    <property type="entry name" value="MFS_1"/>
    <property type="match status" value="1"/>
</dbReference>
<proteinExistence type="predicted"/>
<dbReference type="GO" id="GO:0005886">
    <property type="term" value="C:plasma membrane"/>
    <property type="evidence" value="ECO:0007669"/>
    <property type="project" value="TreeGrafter"/>
</dbReference>
<feature type="transmembrane region" description="Helical" evidence="6">
    <location>
        <begin position="331"/>
        <end position="349"/>
    </location>
</feature>
<dbReference type="RefSeq" id="WP_244076229.1">
    <property type="nucleotide sequence ID" value="NZ_AP025581.1"/>
</dbReference>
<dbReference type="InterPro" id="IPR000849">
    <property type="entry name" value="Sugar_P_transporter"/>
</dbReference>
<evidence type="ECO:0000256" key="2">
    <source>
        <dbReference type="ARBA" id="ARBA00022692"/>
    </source>
</evidence>
<evidence type="ECO:0000256" key="6">
    <source>
        <dbReference type="SAM" id="Phobius"/>
    </source>
</evidence>
<dbReference type="InterPro" id="IPR020846">
    <property type="entry name" value="MFS_dom"/>
</dbReference>
<dbReference type="PANTHER" id="PTHR43826">
    <property type="entry name" value="GLUCOSE-6-PHOSPHATE EXCHANGER SLC37A4"/>
    <property type="match status" value="1"/>
</dbReference>
<dbReference type="InterPro" id="IPR011701">
    <property type="entry name" value="MFS"/>
</dbReference>
<feature type="compositionally biased region" description="Low complexity" evidence="5">
    <location>
        <begin position="228"/>
        <end position="243"/>
    </location>
</feature>
<dbReference type="InterPro" id="IPR036259">
    <property type="entry name" value="MFS_trans_sf"/>
</dbReference>
<dbReference type="PIRSF" id="PIRSF002808">
    <property type="entry name" value="Hexose_phosphate_transp"/>
    <property type="match status" value="1"/>
</dbReference>
<dbReference type="EMBL" id="BQOL01000001">
    <property type="protein sequence ID" value="GKI18200.1"/>
    <property type="molecule type" value="Genomic_DNA"/>
</dbReference>
<dbReference type="Proteomes" id="UP001055105">
    <property type="component" value="Unassembled WGS sequence"/>
</dbReference>
<organism evidence="8 9">
    <name type="scientific">Alistipes finegoldii</name>
    <dbReference type="NCBI Taxonomy" id="214856"/>
    <lineage>
        <taxon>Bacteria</taxon>
        <taxon>Pseudomonadati</taxon>
        <taxon>Bacteroidota</taxon>
        <taxon>Bacteroidia</taxon>
        <taxon>Bacteroidales</taxon>
        <taxon>Rikenellaceae</taxon>
        <taxon>Alistipes</taxon>
    </lineage>
</organism>
<dbReference type="PANTHER" id="PTHR43826:SF7">
    <property type="entry name" value="PROTEIN UHPC, PUTATIVE-RELATED"/>
    <property type="match status" value="1"/>
</dbReference>
<feature type="domain" description="Major facilitator superfamily (MFS) profile" evidence="7">
    <location>
        <begin position="34"/>
        <end position="456"/>
    </location>
</feature>
<reference evidence="8" key="1">
    <citation type="submission" date="2022-01" db="EMBL/GenBank/DDBJ databases">
        <title>Novel bile acid biosynthetic pathways are enriched in the microbiome of centenarians.</title>
        <authorList>
            <person name="Sato Y."/>
            <person name="Atarashi K."/>
            <person name="Plichta R.D."/>
            <person name="Arai Y."/>
            <person name="Sasajima S."/>
            <person name="Kearney M.S."/>
            <person name="Suda W."/>
            <person name="Takeshita K."/>
            <person name="Sasaki T."/>
            <person name="Okamoto S."/>
            <person name="Skelly N.A."/>
            <person name="Okamura Y."/>
            <person name="Vlamakis H."/>
            <person name="Li Y."/>
            <person name="Tanoue T."/>
            <person name="Takei H."/>
            <person name="Nittono H."/>
            <person name="Narushima S."/>
            <person name="Irie J."/>
            <person name="Itoh H."/>
            <person name="Moriya K."/>
            <person name="Sugiura Y."/>
            <person name="Suematsu M."/>
            <person name="Moritoki N."/>
            <person name="Shibata S."/>
            <person name="Littman R.D."/>
            <person name="Fischbach A.M."/>
            <person name="Uwamino Y."/>
            <person name="Inoue T."/>
            <person name="Honda A."/>
            <person name="Hattori M."/>
            <person name="Murai T."/>
            <person name="Xavier J.R."/>
            <person name="Hirose N."/>
            <person name="Honda K."/>
        </authorList>
    </citation>
    <scope>NUCLEOTIDE SEQUENCE</scope>
    <source>
        <strain evidence="8">CE91-St16</strain>
    </source>
</reference>
<feature type="transmembrane region" description="Helical" evidence="6">
    <location>
        <begin position="355"/>
        <end position="381"/>
    </location>
</feature>
<comment type="caution">
    <text evidence="8">The sequence shown here is derived from an EMBL/GenBank/DDBJ whole genome shotgun (WGS) entry which is preliminary data.</text>
</comment>
<dbReference type="SUPFAM" id="SSF103473">
    <property type="entry name" value="MFS general substrate transporter"/>
    <property type="match status" value="1"/>
</dbReference>
<dbReference type="InterPro" id="IPR051337">
    <property type="entry name" value="OPA_Antiporter"/>
</dbReference>
<comment type="subcellular location">
    <subcellularLocation>
        <location evidence="1">Endomembrane system</location>
        <topology evidence="1">Multi-pass membrane protein</topology>
    </subcellularLocation>
</comment>
<gene>
    <name evidence="8" type="ORF">CE91St16_11080</name>
</gene>
<feature type="transmembrane region" description="Helical" evidence="6">
    <location>
        <begin position="434"/>
        <end position="452"/>
    </location>
</feature>
<feature type="transmembrane region" description="Helical" evidence="6">
    <location>
        <begin position="170"/>
        <end position="196"/>
    </location>
</feature>
<feature type="transmembrane region" description="Helical" evidence="6">
    <location>
        <begin position="300"/>
        <end position="319"/>
    </location>
</feature>
<name>A0AA37KM93_9BACT</name>
<dbReference type="GO" id="GO:0012505">
    <property type="term" value="C:endomembrane system"/>
    <property type="evidence" value="ECO:0007669"/>
    <property type="project" value="UniProtKB-SubCell"/>
</dbReference>
<dbReference type="GO" id="GO:0061513">
    <property type="term" value="F:glucose 6-phosphate:phosphate antiporter activity"/>
    <property type="evidence" value="ECO:0007669"/>
    <property type="project" value="TreeGrafter"/>
</dbReference>
<feature type="transmembrane region" description="Helical" evidence="6">
    <location>
        <begin position="100"/>
        <end position="120"/>
    </location>
</feature>
<feature type="transmembrane region" description="Helical" evidence="6">
    <location>
        <begin position="202"/>
        <end position="220"/>
    </location>
</feature>
<evidence type="ECO:0000313" key="8">
    <source>
        <dbReference type="EMBL" id="GKI18200.1"/>
    </source>
</evidence>
<evidence type="ECO:0000256" key="4">
    <source>
        <dbReference type="ARBA" id="ARBA00023136"/>
    </source>
</evidence>
<feature type="transmembrane region" description="Helical" evidence="6">
    <location>
        <begin position="393"/>
        <end position="414"/>
    </location>
</feature>
<protein>
    <submittedName>
        <fullName evidence="8">MFS transporter</fullName>
    </submittedName>
</protein>
<evidence type="ECO:0000256" key="3">
    <source>
        <dbReference type="ARBA" id="ARBA00022989"/>
    </source>
</evidence>
<evidence type="ECO:0000259" key="7">
    <source>
        <dbReference type="PROSITE" id="PS50850"/>
    </source>
</evidence>
<keyword evidence="2 6" id="KW-0812">Transmembrane</keyword>
<dbReference type="PROSITE" id="PS50850">
    <property type="entry name" value="MFS"/>
    <property type="match status" value="1"/>
</dbReference>
<dbReference type="Gene3D" id="1.20.1250.20">
    <property type="entry name" value="MFS general substrate transporter like domains"/>
    <property type="match status" value="2"/>
</dbReference>
<keyword evidence="3 6" id="KW-1133">Transmembrane helix</keyword>
<feature type="transmembrane region" description="Helical" evidence="6">
    <location>
        <begin position="262"/>
        <end position="280"/>
    </location>
</feature>
<sequence length="457" mass="48844">MSILSFFRKSAPAPRLPKDDDAMMRLYKKLRWQSFIAGTVGYSLYYVCRTSLNVVKKPILESGALDATQLGVIGSALLFAYAIGKFVNGFLSDHSNIKRFMAAGLAVSAVANLLVGILGLANGGGIVGNMVLFVAFAIMWGVNGWSQSMGAPPAIIALSRWYPLSKRGTYYGFFSASHNLGEFLSFLFVGAVVGFFGWQWGFVGSSVAGVLGVLTIVLLMHDTPESKGLPPIEELTGEETPGTPRDHGKTSDLQRSVIRNPLVWVLALSSAFMYISRYAINGWGVLFLQEIKGYTLAAATQVISVNALCGIVGTVFSGWLSDAFFHGRRNVLAFGFGVLNTVALCLFLYSGDGLVVNILSMILFGVAIGVLICFLGGLMAIDIVPREATGAALGIVGMASYVGAGLQDIVSGWLINSGKTELDGVTSYNFDSAIVFWIAASAVSFILALFVAKRSHR</sequence>
<dbReference type="GO" id="GO:0035435">
    <property type="term" value="P:phosphate ion transmembrane transport"/>
    <property type="evidence" value="ECO:0007669"/>
    <property type="project" value="TreeGrafter"/>
</dbReference>
<evidence type="ECO:0000313" key="9">
    <source>
        <dbReference type="Proteomes" id="UP001055105"/>
    </source>
</evidence>
<feature type="transmembrane region" description="Helical" evidence="6">
    <location>
        <begin position="30"/>
        <end position="47"/>
    </location>
</feature>